<sequence length="528" mass="56957">MGLSEEGSPSADVRCILCNLADENETTGPLSSKGGISAHQNCLIYSSGIYCRNSPSFDDLFGFDVNDVRQEYIRGRKLKCHLCGEKGATAGCEMRRCKRSYHYPCAIEDHARAVEKMSKGFFTLYCVKHDPKRTKTPERLHGLVNESSRSSAGSNGSKRPRLDSSYAGTSSESDSSTNIRSRSRKRKSEVVISDSDEPNDVDPTFGRIELDPEEITPPKQHGQSTPVPEDERDKEEPRADTSGVSFASVDDDETDVEEGAKSPSLLQTEYRHENVSFNVIMDSGPSLESENSISPYSPSFVPGGGGAAAAAAVCNGNGLLLAPENAAPIHDATTIAIIHTPPESCPFLDSPPPGVVAAAESAGSPNQSSPTAPSCEDPGEQTAHPACQDPPDTLHGPPECKTTPTDRPLDLTAPPGGSTMSPHPNEGTEEVSISETGAAVFWRRCNEVGCTEAIFTEVTRQISSLAEKVQGQHATQQDHAVALRILEASGKLPTIFKQLEQDFEERDRELQRKREALRDARAVLNHLS</sequence>
<dbReference type="GeneTree" id="ENSGT00950000182865"/>
<evidence type="ECO:0000313" key="8">
    <source>
        <dbReference type="Ensembl" id="ENSPNAP00000020799.1"/>
    </source>
</evidence>
<dbReference type="GeneID" id="108430487"/>
<dbReference type="SMART" id="SM00249">
    <property type="entry name" value="PHD"/>
    <property type="match status" value="1"/>
</dbReference>
<dbReference type="PROSITE" id="PS51805">
    <property type="entry name" value="EPHD"/>
    <property type="match status" value="1"/>
</dbReference>
<dbReference type="CTD" id="51131"/>
<dbReference type="RefSeq" id="XP_017558482.1">
    <property type="nucleotide sequence ID" value="XM_017702993.2"/>
</dbReference>
<feature type="domain" description="PHD-type" evidence="7">
    <location>
        <begin position="12"/>
        <end position="130"/>
    </location>
</feature>
<dbReference type="AlphaFoldDB" id="A0A3B4DCY7"/>
<dbReference type="Ensembl" id="ENSPNAT00000031626.2">
    <property type="protein sequence ID" value="ENSPNAP00000020799.1"/>
    <property type="gene ID" value="ENSPNAG00000027726.2"/>
</dbReference>
<dbReference type="PANTHER" id="PTHR12420">
    <property type="entry name" value="PHD FINGER PROTEIN"/>
    <property type="match status" value="1"/>
</dbReference>
<dbReference type="InterPro" id="IPR001965">
    <property type="entry name" value="Znf_PHD"/>
</dbReference>
<feature type="region of interest" description="Disordered" evidence="6">
    <location>
        <begin position="134"/>
        <end position="263"/>
    </location>
</feature>
<feature type="region of interest" description="Disordered" evidence="6">
    <location>
        <begin position="350"/>
        <end position="431"/>
    </location>
</feature>
<evidence type="ECO:0000313" key="9">
    <source>
        <dbReference type="Proteomes" id="UP001501920"/>
    </source>
</evidence>
<dbReference type="CDD" id="cd15673">
    <property type="entry name" value="ePHD_PHF6_like"/>
    <property type="match status" value="1"/>
</dbReference>
<name>A0A3B4DCY7_PYGNA</name>
<reference evidence="8 9" key="1">
    <citation type="submission" date="2020-10" db="EMBL/GenBank/DDBJ databases">
        <title>Pygocentrus nattereri (red-bellied piranha) genome, fPygNat1, primary haplotype.</title>
        <authorList>
            <person name="Myers G."/>
            <person name="Meyer A."/>
            <person name="Karagic N."/>
            <person name="Pippel M."/>
            <person name="Winkler S."/>
            <person name="Tracey A."/>
            <person name="Wood J."/>
            <person name="Formenti G."/>
            <person name="Howe K."/>
            <person name="Fedrigo O."/>
            <person name="Jarvis E.D."/>
        </authorList>
    </citation>
    <scope>NUCLEOTIDE SEQUENCE [LARGE SCALE GENOMIC DNA]</scope>
</reference>
<reference evidence="8" key="2">
    <citation type="submission" date="2025-08" db="UniProtKB">
        <authorList>
            <consortium name="Ensembl"/>
        </authorList>
    </citation>
    <scope>IDENTIFICATION</scope>
</reference>
<organism evidence="8 9">
    <name type="scientific">Pygocentrus nattereri</name>
    <name type="common">Red-bellied piranha</name>
    <dbReference type="NCBI Taxonomy" id="42514"/>
    <lineage>
        <taxon>Eukaryota</taxon>
        <taxon>Metazoa</taxon>
        <taxon>Chordata</taxon>
        <taxon>Craniata</taxon>
        <taxon>Vertebrata</taxon>
        <taxon>Euteleostomi</taxon>
        <taxon>Actinopterygii</taxon>
        <taxon>Neopterygii</taxon>
        <taxon>Teleostei</taxon>
        <taxon>Ostariophysi</taxon>
        <taxon>Characiformes</taxon>
        <taxon>Characoidei</taxon>
        <taxon>Pygocentrus</taxon>
    </lineage>
</organism>
<evidence type="ECO:0000256" key="5">
    <source>
        <dbReference type="ARBA" id="ARBA00023242"/>
    </source>
</evidence>
<evidence type="ECO:0000259" key="7">
    <source>
        <dbReference type="PROSITE" id="PS51805"/>
    </source>
</evidence>
<dbReference type="InterPro" id="IPR034732">
    <property type="entry name" value="EPHD"/>
</dbReference>
<feature type="compositionally biased region" description="Basic and acidic residues" evidence="6">
    <location>
        <begin position="229"/>
        <end position="239"/>
    </location>
</feature>
<feature type="compositionally biased region" description="Low complexity" evidence="6">
    <location>
        <begin position="147"/>
        <end position="157"/>
    </location>
</feature>
<evidence type="ECO:0000256" key="4">
    <source>
        <dbReference type="ARBA" id="ARBA00022833"/>
    </source>
</evidence>
<evidence type="ECO:0000256" key="3">
    <source>
        <dbReference type="ARBA" id="ARBA00022771"/>
    </source>
</evidence>
<keyword evidence="9" id="KW-1185">Reference proteome</keyword>
<dbReference type="OrthoDB" id="512616at2759"/>
<dbReference type="GO" id="GO:0008270">
    <property type="term" value="F:zinc ion binding"/>
    <property type="evidence" value="ECO:0007669"/>
    <property type="project" value="UniProtKB-KW"/>
</dbReference>
<dbReference type="InterPro" id="IPR013083">
    <property type="entry name" value="Znf_RING/FYVE/PHD"/>
</dbReference>
<feature type="compositionally biased region" description="Polar residues" evidence="6">
    <location>
        <begin position="363"/>
        <end position="372"/>
    </location>
</feature>
<dbReference type="OMA" id="TCERKEG"/>
<evidence type="ECO:0000256" key="2">
    <source>
        <dbReference type="ARBA" id="ARBA00022723"/>
    </source>
</evidence>
<dbReference type="STRING" id="42514.ENSPNAP00000020799"/>
<dbReference type="Gene3D" id="3.30.40.10">
    <property type="entry name" value="Zinc/RING finger domain, C3HC4 (zinc finger)"/>
    <property type="match status" value="1"/>
</dbReference>
<keyword evidence="2" id="KW-0479">Metal-binding</keyword>
<dbReference type="Proteomes" id="UP001501920">
    <property type="component" value="Chromosome 6"/>
</dbReference>
<feature type="compositionally biased region" description="Polar residues" evidence="6">
    <location>
        <begin position="166"/>
        <end position="179"/>
    </location>
</feature>
<keyword evidence="4" id="KW-0862">Zinc</keyword>
<dbReference type="GO" id="GO:0005634">
    <property type="term" value="C:nucleus"/>
    <property type="evidence" value="ECO:0007669"/>
    <property type="project" value="UniProtKB-SubCell"/>
</dbReference>
<dbReference type="Pfam" id="PF13771">
    <property type="entry name" value="zf-HC5HC2H"/>
    <property type="match status" value="1"/>
</dbReference>
<dbReference type="PANTHER" id="PTHR12420:SF4">
    <property type="entry name" value="PHD FINGER PROTEIN 11"/>
    <property type="match status" value="1"/>
</dbReference>
<comment type="subcellular location">
    <subcellularLocation>
        <location evidence="1">Nucleus</location>
    </subcellularLocation>
</comment>
<proteinExistence type="predicted"/>
<keyword evidence="3" id="KW-0863">Zinc-finger</keyword>
<reference evidence="8" key="3">
    <citation type="submission" date="2025-09" db="UniProtKB">
        <authorList>
            <consortium name="Ensembl"/>
        </authorList>
    </citation>
    <scope>IDENTIFICATION</scope>
</reference>
<protein>
    <recommendedName>
        <fullName evidence="7">PHD-type domain-containing protein</fullName>
    </recommendedName>
</protein>
<dbReference type="InterPro" id="IPR051188">
    <property type="entry name" value="PHD-type_Zinc_Finger"/>
</dbReference>
<evidence type="ECO:0000256" key="1">
    <source>
        <dbReference type="ARBA" id="ARBA00004123"/>
    </source>
</evidence>
<evidence type="ECO:0000256" key="6">
    <source>
        <dbReference type="SAM" id="MobiDB-lite"/>
    </source>
</evidence>
<accession>A0A3B4DCY7</accession>
<keyword evidence="5" id="KW-0539">Nucleus</keyword>